<dbReference type="PANTHER" id="PTHR43065:SF10">
    <property type="entry name" value="PEROXIDE STRESS-ACTIVATED HISTIDINE KINASE MAK3"/>
    <property type="match status" value="1"/>
</dbReference>
<dbReference type="Pfam" id="PF02518">
    <property type="entry name" value="HATPase_c"/>
    <property type="match status" value="1"/>
</dbReference>
<dbReference type="Proteomes" id="UP000000442">
    <property type="component" value="Chromosome"/>
</dbReference>
<evidence type="ECO:0000256" key="5">
    <source>
        <dbReference type="ARBA" id="ARBA00022741"/>
    </source>
</evidence>
<dbReference type="PANTHER" id="PTHR43065">
    <property type="entry name" value="SENSOR HISTIDINE KINASE"/>
    <property type="match status" value="1"/>
</dbReference>
<dbReference type="OrthoDB" id="9805967at2"/>
<keyword evidence="5" id="KW-0547">Nucleotide-binding</keyword>
<dbReference type="Pfam" id="PF13185">
    <property type="entry name" value="GAF_2"/>
    <property type="match status" value="1"/>
</dbReference>
<dbReference type="HOGENOM" id="CLU_000445_114_69_7"/>
<organism evidence="12 13">
    <name type="scientific">Desulforapulum autotrophicum (strain ATCC 43914 / DSM 3382 / VKM B-1955 / HRM2)</name>
    <name type="common">Desulfobacterium autotrophicum</name>
    <dbReference type="NCBI Taxonomy" id="177437"/>
    <lineage>
        <taxon>Bacteria</taxon>
        <taxon>Pseudomonadati</taxon>
        <taxon>Thermodesulfobacteriota</taxon>
        <taxon>Desulfobacteria</taxon>
        <taxon>Desulfobacterales</taxon>
        <taxon>Desulfobacteraceae</taxon>
        <taxon>Desulforapulum</taxon>
    </lineage>
</organism>
<sequence length="846" mass="96237">MTGITRKRPFFFLIIIGLLLYLCPGAEAALPDLTQEETAWLAAHDGTIRLAHTPDWPPLDFLNEKNEFSGMAADYIRLIEKKLGFKFKRVRMKSWSELIESAKAGTIDVISAGQETASRREFMNWSTPYLNLKTTIIVKRQLQGQLTLDQMQGMKIGVVSQYAVGEFIHQGYPDLTLINVDSSIQGIEKVSFGELDAMITEVPNALYIIESERITNLRLAGDTGFKLNHGMGIRKDWPVFSRIIEKALLSITDQEHKEIYRRWIKLETQNFYQTRAFWYSVLGITASVLLVIGTILLWNMELKKQVHQRTEALRHNEIGLEALLALNEKPHNSIQDIIEFSFQQMLELTQSRFGYLTLEDHDGAIYVVDSRESENQKELKTQVLPRGFDGHTKGFWGDAVDRGMPVISNNYQQSNPGLKGLPAAHKKILRYMNVPIFNHGRIVVVAGMGNKASDYTQADLRQLNLLAHGMWRLIQRKKAEQGMQKSEKRFEDLVENTPNGIAIVQNNIVVHKNSTQMKLMGDLNFLDPDAEPRFHQDDLPKVRFFFAQMVKDQLTQIELDFRFYPRSPRSVQDTLRWVTCIATPMDYRDQKAFLLIFIDTTEAKKLSHLLTVQDKMASLGNISAGIAHEIRNPLSGINIYLRTIEKYFRNPDQHKKIDLSIEAICSASQKIESVIKRVMNFAKPAEPRVNLIHVNDPIEEAIKLTRFTLNKEKINIIHSLDSALPDCYAEPHLIEEVVLNLINNAADAILKIRDQGTIKISSFSGTDTILFCVEDDGPGIDLDLRGKIFDPFFTTKANSTGIGLSLCRRIITDHKGILDVEQSDLGGACFWIELPLPDKTRPFKET</sequence>
<dbReference type="eggNOG" id="COG4191">
    <property type="taxonomic scope" value="Bacteria"/>
</dbReference>
<dbReference type="InterPro" id="IPR005467">
    <property type="entry name" value="His_kinase_dom"/>
</dbReference>
<dbReference type="SUPFAM" id="SSF47384">
    <property type="entry name" value="Homodimeric domain of signal transducing histidine kinase"/>
    <property type="match status" value="1"/>
</dbReference>
<dbReference type="SUPFAM" id="SSF53850">
    <property type="entry name" value="Periplasmic binding protein-like II"/>
    <property type="match status" value="1"/>
</dbReference>
<dbReference type="SMART" id="SM00062">
    <property type="entry name" value="PBPb"/>
    <property type="match status" value="1"/>
</dbReference>
<feature type="transmembrane region" description="Helical" evidence="9">
    <location>
        <begin position="276"/>
        <end position="299"/>
    </location>
</feature>
<dbReference type="Gene3D" id="3.40.190.10">
    <property type="entry name" value="Periplasmic binding protein-like II"/>
    <property type="match status" value="2"/>
</dbReference>
<dbReference type="SUPFAM" id="SSF55785">
    <property type="entry name" value="PYP-like sensor domain (PAS domain)"/>
    <property type="match status" value="1"/>
</dbReference>
<dbReference type="eggNOG" id="COG0834">
    <property type="taxonomic scope" value="Bacteria"/>
</dbReference>
<evidence type="ECO:0000256" key="6">
    <source>
        <dbReference type="ARBA" id="ARBA00022777"/>
    </source>
</evidence>
<evidence type="ECO:0000256" key="10">
    <source>
        <dbReference type="SAM" id="SignalP"/>
    </source>
</evidence>
<dbReference type="InterPro" id="IPR003661">
    <property type="entry name" value="HisK_dim/P_dom"/>
</dbReference>
<keyword evidence="9" id="KW-1133">Transmembrane helix</keyword>
<evidence type="ECO:0000256" key="9">
    <source>
        <dbReference type="SAM" id="Phobius"/>
    </source>
</evidence>
<dbReference type="EC" id="2.7.13.3" evidence="2"/>
<evidence type="ECO:0000313" key="13">
    <source>
        <dbReference type="Proteomes" id="UP000000442"/>
    </source>
</evidence>
<dbReference type="STRING" id="177437.HRM2_40050"/>
<keyword evidence="8" id="KW-0902">Two-component regulatory system</keyword>
<dbReference type="Gene3D" id="3.30.565.10">
    <property type="entry name" value="Histidine kinase-like ATPase, C-terminal domain"/>
    <property type="match status" value="1"/>
</dbReference>
<feature type="chain" id="PRO_5002902286" description="histidine kinase" evidence="10">
    <location>
        <begin position="29"/>
        <end position="846"/>
    </location>
</feature>
<feature type="domain" description="Histidine kinase" evidence="11">
    <location>
        <begin position="625"/>
        <end position="838"/>
    </location>
</feature>
<evidence type="ECO:0000256" key="3">
    <source>
        <dbReference type="ARBA" id="ARBA00022553"/>
    </source>
</evidence>
<dbReference type="KEGG" id="dat:HRM2_40050"/>
<dbReference type="Pfam" id="PF00497">
    <property type="entry name" value="SBP_bac_3"/>
    <property type="match status" value="1"/>
</dbReference>
<keyword evidence="9" id="KW-0812">Transmembrane</keyword>
<evidence type="ECO:0000256" key="2">
    <source>
        <dbReference type="ARBA" id="ARBA00012438"/>
    </source>
</evidence>
<keyword evidence="13" id="KW-1185">Reference proteome</keyword>
<dbReference type="CDD" id="cd00082">
    <property type="entry name" value="HisKA"/>
    <property type="match status" value="1"/>
</dbReference>
<keyword evidence="10" id="KW-0732">Signal</keyword>
<dbReference type="PRINTS" id="PR00344">
    <property type="entry name" value="BCTRLSENSOR"/>
</dbReference>
<feature type="signal peptide" evidence="10">
    <location>
        <begin position="1"/>
        <end position="28"/>
    </location>
</feature>
<evidence type="ECO:0000256" key="8">
    <source>
        <dbReference type="ARBA" id="ARBA00023012"/>
    </source>
</evidence>
<keyword evidence="3" id="KW-0597">Phosphoprotein</keyword>
<dbReference type="Gene3D" id="3.30.450.40">
    <property type="match status" value="1"/>
</dbReference>
<dbReference type="eggNOG" id="COG2203">
    <property type="taxonomic scope" value="Bacteria"/>
</dbReference>
<dbReference type="Gene3D" id="1.10.287.130">
    <property type="match status" value="1"/>
</dbReference>
<dbReference type="PROSITE" id="PS50109">
    <property type="entry name" value="HIS_KIN"/>
    <property type="match status" value="1"/>
</dbReference>
<protein>
    <recommendedName>
        <fullName evidence="2">histidine kinase</fullName>
        <ecNumber evidence="2">2.7.13.3</ecNumber>
    </recommendedName>
</protein>
<name>C0QC46_DESAH</name>
<keyword evidence="6" id="KW-0418">Kinase</keyword>
<gene>
    <name evidence="12" type="primary">atoS3</name>
    <name evidence="12" type="ordered locus">HRM2_40050</name>
</gene>
<dbReference type="SMART" id="SM00388">
    <property type="entry name" value="HisKA"/>
    <property type="match status" value="1"/>
</dbReference>
<dbReference type="InterPro" id="IPR003018">
    <property type="entry name" value="GAF"/>
</dbReference>
<dbReference type="InterPro" id="IPR029016">
    <property type="entry name" value="GAF-like_dom_sf"/>
</dbReference>
<dbReference type="InterPro" id="IPR003594">
    <property type="entry name" value="HATPase_dom"/>
</dbReference>
<evidence type="ECO:0000256" key="1">
    <source>
        <dbReference type="ARBA" id="ARBA00000085"/>
    </source>
</evidence>
<keyword evidence="7" id="KW-0067">ATP-binding</keyword>
<accession>C0QC46</accession>
<proteinExistence type="predicted"/>
<dbReference type="EMBL" id="CP001087">
    <property type="protein sequence ID" value="ACN17063.1"/>
    <property type="molecule type" value="Genomic_DNA"/>
</dbReference>
<reference evidence="12 13" key="1">
    <citation type="journal article" date="2009" name="Environ. Microbiol.">
        <title>Genome sequence of Desulfobacterium autotrophicum HRM2, a marine sulfate reducer oxidizing organic carbon completely to carbon dioxide.</title>
        <authorList>
            <person name="Strittmatter A.W."/>
            <person name="Liesegang H."/>
            <person name="Rabus R."/>
            <person name="Decker I."/>
            <person name="Amann J."/>
            <person name="Andres S."/>
            <person name="Henne A."/>
            <person name="Fricke W.F."/>
            <person name="Martinez-Arias R."/>
            <person name="Bartels D."/>
            <person name="Goesmann A."/>
            <person name="Krause L."/>
            <person name="Puehler A."/>
            <person name="Klenk H.P."/>
            <person name="Richter M."/>
            <person name="Schuler M."/>
            <person name="Gloeckner F.O."/>
            <person name="Meyerdierks A."/>
            <person name="Gottschalk G."/>
            <person name="Amann R."/>
        </authorList>
    </citation>
    <scope>NUCLEOTIDE SEQUENCE [LARGE SCALE GENOMIC DNA]</scope>
    <source>
        <strain evidence="13">ATCC 43914 / DSM 3382 / HRM2</strain>
    </source>
</reference>
<dbReference type="InterPro" id="IPR001638">
    <property type="entry name" value="Solute-binding_3/MltF_N"/>
</dbReference>
<evidence type="ECO:0000256" key="4">
    <source>
        <dbReference type="ARBA" id="ARBA00022679"/>
    </source>
</evidence>
<dbReference type="SMART" id="SM00387">
    <property type="entry name" value="HATPase_c"/>
    <property type="match status" value="1"/>
</dbReference>
<dbReference type="Pfam" id="PF00512">
    <property type="entry name" value="HisKA"/>
    <property type="match status" value="1"/>
</dbReference>
<dbReference type="InterPro" id="IPR035965">
    <property type="entry name" value="PAS-like_dom_sf"/>
</dbReference>
<dbReference type="GO" id="GO:0000155">
    <property type="term" value="F:phosphorelay sensor kinase activity"/>
    <property type="evidence" value="ECO:0007669"/>
    <property type="project" value="InterPro"/>
</dbReference>
<keyword evidence="9" id="KW-0472">Membrane</keyword>
<dbReference type="CDD" id="cd01007">
    <property type="entry name" value="PBP2_BvgS_HisK_like"/>
    <property type="match status" value="1"/>
</dbReference>
<dbReference type="Gene3D" id="3.30.450.20">
    <property type="entry name" value="PAS domain"/>
    <property type="match status" value="1"/>
</dbReference>
<dbReference type="SUPFAM" id="SSF55781">
    <property type="entry name" value="GAF domain-like"/>
    <property type="match status" value="1"/>
</dbReference>
<evidence type="ECO:0000313" key="12">
    <source>
        <dbReference type="EMBL" id="ACN17063.1"/>
    </source>
</evidence>
<dbReference type="AlphaFoldDB" id="C0QC46"/>
<dbReference type="GO" id="GO:0005524">
    <property type="term" value="F:ATP binding"/>
    <property type="evidence" value="ECO:0007669"/>
    <property type="project" value="UniProtKB-KW"/>
</dbReference>
<dbReference type="SMART" id="SM00065">
    <property type="entry name" value="GAF"/>
    <property type="match status" value="1"/>
</dbReference>
<dbReference type="InterPro" id="IPR036890">
    <property type="entry name" value="HATPase_C_sf"/>
</dbReference>
<dbReference type="SUPFAM" id="SSF55874">
    <property type="entry name" value="ATPase domain of HSP90 chaperone/DNA topoisomerase II/histidine kinase"/>
    <property type="match status" value="1"/>
</dbReference>
<evidence type="ECO:0000259" key="11">
    <source>
        <dbReference type="PROSITE" id="PS50109"/>
    </source>
</evidence>
<keyword evidence="4 12" id="KW-0808">Transferase</keyword>
<comment type="catalytic activity">
    <reaction evidence="1">
        <text>ATP + protein L-histidine = ADP + protein N-phospho-L-histidine.</text>
        <dbReference type="EC" id="2.7.13.3"/>
    </reaction>
</comment>
<evidence type="ECO:0000256" key="7">
    <source>
        <dbReference type="ARBA" id="ARBA00022840"/>
    </source>
</evidence>
<dbReference type="InterPro" id="IPR004358">
    <property type="entry name" value="Sig_transdc_His_kin-like_C"/>
</dbReference>
<dbReference type="RefSeq" id="WP_015905798.1">
    <property type="nucleotide sequence ID" value="NC_012108.1"/>
</dbReference>
<dbReference type="InterPro" id="IPR036097">
    <property type="entry name" value="HisK_dim/P_sf"/>
</dbReference>